<reference evidence="1" key="1">
    <citation type="journal article" date="2022" name="Int. J. Mol. Sci.">
        <title>Draft Genome of Tanacetum Coccineum: Genomic Comparison of Closely Related Tanacetum-Family Plants.</title>
        <authorList>
            <person name="Yamashiro T."/>
            <person name="Shiraishi A."/>
            <person name="Nakayama K."/>
            <person name="Satake H."/>
        </authorList>
    </citation>
    <scope>NUCLEOTIDE SEQUENCE</scope>
</reference>
<protein>
    <submittedName>
        <fullName evidence="1">Uncharacterized protein</fullName>
    </submittedName>
</protein>
<accession>A0ABQ5H609</accession>
<dbReference type="Proteomes" id="UP001151760">
    <property type="component" value="Unassembled WGS sequence"/>
</dbReference>
<name>A0ABQ5H609_9ASTR</name>
<keyword evidence="2" id="KW-1185">Reference proteome</keyword>
<dbReference type="EMBL" id="BQNB010019188">
    <property type="protein sequence ID" value="GJT82657.1"/>
    <property type="molecule type" value="Genomic_DNA"/>
</dbReference>
<proteinExistence type="predicted"/>
<organism evidence="1 2">
    <name type="scientific">Tanacetum coccineum</name>
    <dbReference type="NCBI Taxonomy" id="301880"/>
    <lineage>
        <taxon>Eukaryota</taxon>
        <taxon>Viridiplantae</taxon>
        <taxon>Streptophyta</taxon>
        <taxon>Embryophyta</taxon>
        <taxon>Tracheophyta</taxon>
        <taxon>Spermatophyta</taxon>
        <taxon>Magnoliopsida</taxon>
        <taxon>eudicotyledons</taxon>
        <taxon>Gunneridae</taxon>
        <taxon>Pentapetalae</taxon>
        <taxon>asterids</taxon>
        <taxon>campanulids</taxon>
        <taxon>Asterales</taxon>
        <taxon>Asteraceae</taxon>
        <taxon>Asteroideae</taxon>
        <taxon>Anthemideae</taxon>
        <taxon>Anthemidinae</taxon>
        <taxon>Tanacetum</taxon>
    </lineage>
</organism>
<comment type="caution">
    <text evidence="1">The sequence shown here is derived from an EMBL/GenBank/DDBJ whole genome shotgun (WGS) entry which is preliminary data.</text>
</comment>
<evidence type="ECO:0000313" key="2">
    <source>
        <dbReference type="Proteomes" id="UP001151760"/>
    </source>
</evidence>
<sequence>MYNRKAKSWQGDLDVLKKLTCKDSCSFTVQGSRGSNHGYKFRKMKQAVVIVSVKRLKTKKLEAPLRFHAKISGSLTLTESSSYSYAIGYRYKTIDEKNVFANERQHSEKMLQNWALGEATRSQDGSLIELQTKQTELEEDDFARKDIDIQEGLKTKAYEISVVNQKHDELVKKSLLTRSQFEGQLKEKSKVITDLKVKEGKDIDTMIEMDKQIKFLNEILYKRNQSIQTIHMLAPKVATYNGRSNLCYPKYLKRAQI</sequence>
<gene>
    <name evidence="1" type="ORF">Tco_1056999</name>
</gene>
<reference evidence="1" key="2">
    <citation type="submission" date="2022-01" db="EMBL/GenBank/DDBJ databases">
        <authorList>
            <person name="Yamashiro T."/>
            <person name="Shiraishi A."/>
            <person name="Satake H."/>
            <person name="Nakayama K."/>
        </authorList>
    </citation>
    <scope>NUCLEOTIDE SEQUENCE</scope>
</reference>
<evidence type="ECO:0000313" key="1">
    <source>
        <dbReference type="EMBL" id="GJT82657.1"/>
    </source>
</evidence>